<dbReference type="InterPro" id="IPR011990">
    <property type="entry name" value="TPR-like_helical_dom_sf"/>
</dbReference>
<dbReference type="SUPFAM" id="SSF48452">
    <property type="entry name" value="TPR-like"/>
    <property type="match status" value="1"/>
</dbReference>
<dbReference type="PANTHER" id="PTHR36304">
    <property type="entry name" value="DOMAIN GTPASE-ACTIVATING PROTEIN, PUTATIVE-RELATED-RELATED"/>
    <property type="match status" value="1"/>
</dbReference>
<keyword evidence="1" id="KW-0802">TPR repeat</keyword>
<dbReference type="EMBL" id="OUUY01000088">
    <property type="protein sequence ID" value="SPQ01059.1"/>
    <property type="molecule type" value="Genomic_DNA"/>
</dbReference>
<dbReference type="PANTHER" id="PTHR36304:SF4">
    <property type="entry name" value="DUF4388 DOMAIN-CONTAINING PROTEIN"/>
    <property type="match status" value="1"/>
</dbReference>
<proteinExistence type="predicted"/>
<dbReference type="PROSITE" id="PS00636">
    <property type="entry name" value="DNAJ_1"/>
    <property type="match status" value="1"/>
</dbReference>
<dbReference type="AlphaFoldDB" id="A0A2U3QI60"/>
<dbReference type="Gene3D" id="1.10.287.110">
    <property type="entry name" value="DnaJ domain"/>
    <property type="match status" value="1"/>
</dbReference>
<evidence type="ECO:0000259" key="2">
    <source>
        <dbReference type="PROSITE" id="PS50076"/>
    </source>
</evidence>
<evidence type="ECO:0000256" key="1">
    <source>
        <dbReference type="PROSITE-ProRule" id="PRU00339"/>
    </source>
</evidence>
<gene>
    <name evidence="3" type="ORF">NBG4_410007</name>
</gene>
<dbReference type="OrthoDB" id="5489610at2"/>
<keyword evidence="4" id="KW-1185">Reference proteome</keyword>
<dbReference type="SMART" id="SM00028">
    <property type="entry name" value="TPR"/>
    <property type="match status" value="3"/>
</dbReference>
<dbReference type="PROSITE" id="PS50293">
    <property type="entry name" value="TPR_REGION"/>
    <property type="match status" value="1"/>
</dbReference>
<dbReference type="InterPro" id="IPR025497">
    <property type="entry name" value="PatA-like_N"/>
</dbReference>
<dbReference type="Pfam" id="PF14332">
    <property type="entry name" value="DUF4388"/>
    <property type="match status" value="1"/>
</dbReference>
<accession>A0A2U3QI60</accession>
<feature type="repeat" description="TPR" evidence="1">
    <location>
        <begin position="441"/>
        <end position="474"/>
    </location>
</feature>
<dbReference type="Proteomes" id="UP000245125">
    <property type="component" value="Unassembled WGS sequence"/>
</dbReference>
<sequence length="486" mass="54721">MEIPLKGNIKDESLAKLLVHLNRHRKTGTLSLRTSAFTKFVYLQSGDAIFASSTYLDDRLGEMLLKADRITVEHYDRATEILKSSGKRLGAILVELGYLTPKDLFWGIKYQVKEIIHSMFLIEDAEYEFREGQIPDQEVITLKMSMGTLIYEGVKKIDNWTRIRNEMPDTDSVLRLSADPLSLFQGIDLSPQDVKILALVDGQKTIGEIIESSGLGSFVALKILYVLWAIGIIEQATTIQAETPADSSAEHGETVPLEEILRPLPERSEALLNRVEAVYAKLEGMNKYELLEIDAAADSDSIKKNYYRLAKEFHPDRYFSVTDDSIKTKLTEIFDAITKAYSSLKDEKTREEYLRTVISPRKDAAPAPDMKAEEQFKNGVEEFKKGNFWGAADSFKWSTRLAPENAQYWSYLSLALSKMPGKLKDAEEALLAAVKLEPFNANHYANLGLIYAKAGLRKRAHSNFQKALKIDPSNGKAKKGFEQTGE</sequence>
<dbReference type="Gene3D" id="1.25.40.10">
    <property type="entry name" value="Tetratricopeptide repeat domain"/>
    <property type="match status" value="1"/>
</dbReference>
<name>A0A2U3QI60_9BACT</name>
<organism evidence="3 4">
    <name type="scientific">Candidatus Sulfobium mesophilum</name>
    <dbReference type="NCBI Taxonomy" id="2016548"/>
    <lineage>
        <taxon>Bacteria</taxon>
        <taxon>Pseudomonadati</taxon>
        <taxon>Nitrospirota</taxon>
        <taxon>Nitrospiria</taxon>
        <taxon>Nitrospirales</taxon>
        <taxon>Nitrospiraceae</taxon>
        <taxon>Candidatus Sulfobium</taxon>
    </lineage>
</organism>
<reference evidence="4" key="1">
    <citation type="submission" date="2018-03" db="EMBL/GenBank/DDBJ databases">
        <authorList>
            <person name="Zecchin S."/>
        </authorList>
    </citation>
    <scope>NUCLEOTIDE SEQUENCE [LARGE SCALE GENOMIC DNA]</scope>
</reference>
<dbReference type="InterPro" id="IPR018253">
    <property type="entry name" value="DnaJ_domain_CS"/>
</dbReference>
<dbReference type="InterPro" id="IPR037257">
    <property type="entry name" value="T2SS_E_N_sf"/>
</dbReference>
<evidence type="ECO:0000313" key="4">
    <source>
        <dbReference type="Proteomes" id="UP000245125"/>
    </source>
</evidence>
<dbReference type="SUPFAM" id="SSF160246">
    <property type="entry name" value="EspE N-terminal domain-like"/>
    <property type="match status" value="1"/>
</dbReference>
<dbReference type="CDD" id="cd06257">
    <property type="entry name" value="DnaJ"/>
    <property type="match status" value="1"/>
</dbReference>
<dbReference type="PRINTS" id="PR00625">
    <property type="entry name" value="JDOMAIN"/>
</dbReference>
<dbReference type="Pfam" id="PF00226">
    <property type="entry name" value="DnaJ"/>
    <property type="match status" value="1"/>
</dbReference>
<dbReference type="SMART" id="SM00271">
    <property type="entry name" value="DnaJ"/>
    <property type="match status" value="1"/>
</dbReference>
<feature type="domain" description="J" evidence="2">
    <location>
        <begin position="286"/>
        <end position="357"/>
    </location>
</feature>
<protein>
    <recommendedName>
        <fullName evidence="2">J domain-containing protein</fullName>
    </recommendedName>
</protein>
<dbReference type="PROSITE" id="PS50076">
    <property type="entry name" value="DNAJ_2"/>
    <property type="match status" value="1"/>
</dbReference>
<evidence type="ECO:0000313" key="3">
    <source>
        <dbReference type="EMBL" id="SPQ01059.1"/>
    </source>
</evidence>
<dbReference type="SUPFAM" id="SSF46565">
    <property type="entry name" value="Chaperone J-domain"/>
    <property type="match status" value="1"/>
</dbReference>
<dbReference type="InterPro" id="IPR019734">
    <property type="entry name" value="TPR_rpt"/>
</dbReference>
<dbReference type="InterPro" id="IPR001623">
    <property type="entry name" value="DnaJ_domain"/>
</dbReference>
<dbReference type="InterPro" id="IPR036869">
    <property type="entry name" value="J_dom_sf"/>
</dbReference>
<dbReference type="PROSITE" id="PS50005">
    <property type="entry name" value="TPR"/>
    <property type="match status" value="1"/>
</dbReference>